<dbReference type="EMBL" id="JAPFFF010000004">
    <property type="protein sequence ID" value="KAK8892756.1"/>
    <property type="molecule type" value="Genomic_DNA"/>
</dbReference>
<feature type="compositionally biased region" description="Polar residues" evidence="1">
    <location>
        <begin position="873"/>
        <end position="884"/>
    </location>
</feature>
<evidence type="ECO:0000313" key="2">
    <source>
        <dbReference type="EMBL" id="KAK8892756.1"/>
    </source>
</evidence>
<name>A0ABR2KPK0_9EUKA</name>
<organism evidence="2 3">
    <name type="scientific">Tritrichomonas musculus</name>
    <dbReference type="NCBI Taxonomy" id="1915356"/>
    <lineage>
        <taxon>Eukaryota</taxon>
        <taxon>Metamonada</taxon>
        <taxon>Parabasalia</taxon>
        <taxon>Tritrichomonadida</taxon>
        <taxon>Tritrichomonadidae</taxon>
        <taxon>Tritrichomonas</taxon>
    </lineage>
</organism>
<reference evidence="2 3" key="1">
    <citation type="submission" date="2024-04" db="EMBL/GenBank/DDBJ databases">
        <title>Tritrichomonas musculus Genome.</title>
        <authorList>
            <person name="Alves-Ferreira E."/>
            <person name="Grigg M."/>
            <person name="Lorenzi H."/>
            <person name="Galac M."/>
        </authorList>
    </citation>
    <scope>NUCLEOTIDE SEQUENCE [LARGE SCALE GENOMIC DNA]</scope>
    <source>
        <strain evidence="2 3">EAF2021</strain>
    </source>
</reference>
<protein>
    <submittedName>
        <fullName evidence="2">Uncharacterized protein</fullName>
    </submittedName>
</protein>
<evidence type="ECO:0000256" key="1">
    <source>
        <dbReference type="SAM" id="MobiDB-lite"/>
    </source>
</evidence>
<evidence type="ECO:0000313" key="3">
    <source>
        <dbReference type="Proteomes" id="UP001470230"/>
    </source>
</evidence>
<sequence>MDAYNAYQMFCSLDIQLRSRSFDNANRVLTTINNDLYANFCIPTCKDYNNAYAQTTAFYFTLELDDNENPIIQKEGQHFVHRWSYIISSIAPLDFLANIQAVIQKNDNFQKYIYLFMPALGNAISLLSDEEVLHNFPLIQKIFNIVLPKKQSEITKPVWQAIGKFSPEDDITQLLLKNMEISFAPIAPNLIQKNPNKFSTLLFQRASSDYLNEFLKNCPQSYKLGIDEGINRASKDCSKLGTAGFNSTCQLLGNILHYYQFDFTEEQQNNIKSVLNQIFSFLSDENITPNDTNSIVLTLYEGAKKNLFEKAQLKELLPKIKFSDDCPQLHITFVKATILCMDKEGDNSQAYKNLLTIQPWYGQIYSQYLEVIEEYSAFLKEVNRDQFLRILWSVFHPLSLEPNTAVSIVKFLLKMSPVDVLEPRVDARLDLLFDSYFRFGNAELSKLTYQLAKLYKYSPPITKIDLFGKFNEYQIQLLSNVDPSLIKEIIESRLIEPSKRYCLLTVMQSWPRRYHEFAIPLINLLYGFCKVLGITTDIDNVFSRVGLQKVDFSEEIVTFEELNQLYAEMDGPIDQSSFGTLLIATLETLSAICTDPNNRSNVHQNHVAKAAVIGSYLILVCPKHVLSMLNRFHSSRPKNPKSDGNDKKIVEKAETNTAANAYTEAFRVVENAKIPIKYSIDVVSYANTCYGGYKGAVKRFPKHIDEALSKSRIVADMFRNNLKQPLQPLKTFLSFVGPKEHAEWVSVCQQVIPPQEWKIRPSDAKTIDALKDLPEETKRIISDRFKALKNMPKQVPLVKESYDNRPDYMRLKSPIQILAGPRVHPKDKKSVKPGPITITQLPPPTESKTENQPPEEIITEEESDKENSKDTENSNVTENSNATENPAVDENCGTLYEVISFLWHSRANLPESIKPEDLEKLALENPRNVKLLIGFFSWASTHNYKIDLTKWQNKIYVKRHTNSWLFAIALFASNIHCSFLQIPLPIIKVFQRCFTSFGYPSISKASLAHGYRHLTGIRWLIVRNIIAIDPSFFSDYPLIVIELTKNMDTFKKYFDELDTQDYNKVNFDTFIGINDILFNPARKEMIQMLTIPTNRSFNSKLYSFKDISVIPKQIEIPNELLESIITALQKAKNVSYNYFAFFMNIKMTKVQFSRVYDIFFKDRQSSDLARKFMLPSLFVSETGKSAYMEDEAIRFYSRKPPSLTRAFFRSLLCQFAPPVKQDLILKIESKLEDVFPGLCYNGFGKSGIKMWQHHSLPLSRLRFGYIDDKIGPSLLHDLRVPSKEALTIYKLLFALPDKELELITNGKIKGMIRGELARFLLNTATSEGSDASFAIRTINILCETLGVANSMTLIARKESLERPNFFCIMVILQSLSKIAQRYKNQKALDLLKNLKDPESKLFENEERKKLFLNLESDDSISEIIHPTA</sequence>
<keyword evidence="3" id="KW-1185">Reference proteome</keyword>
<accession>A0ABR2KPK0</accession>
<gene>
    <name evidence="2" type="ORF">M9Y10_029997</name>
</gene>
<comment type="caution">
    <text evidence="2">The sequence shown here is derived from an EMBL/GenBank/DDBJ whole genome shotgun (WGS) entry which is preliminary data.</text>
</comment>
<dbReference type="Proteomes" id="UP001470230">
    <property type="component" value="Unassembled WGS sequence"/>
</dbReference>
<dbReference type="InterPro" id="IPR016024">
    <property type="entry name" value="ARM-type_fold"/>
</dbReference>
<dbReference type="SUPFAM" id="SSF48371">
    <property type="entry name" value="ARM repeat"/>
    <property type="match status" value="1"/>
</dbReference>
<feature type="region of interest" description="Disordered" evidence="1">
    <location>
        <begin position="819"/>
        <end position="888"/>
    </location>
</feature>
<proteinExistence type="predicted"/>